<keyword evidence="3" id="KW-0378">Hydrolase</keyword>
<dbReference type="PANTHER" id="PTHR11014">
    <property type="entry name" value="PEPTIDASE M20 FAMILY MEMBER"/>
    <property type="match status" value="1"/>
</dbReference>
<keyword evidence="1" id="KW-0464">Manganese</keyword>
<evidence type="ECO:0000313" key="3">
    <source>
        <dbReference type="EMBL" id="AYD39468.1"/>
    </source>
</evidence>
<dbReference type="InterPro" id="IPR002933">
    <property type="entry name" value="Peptidase_M20"/>
</dbReference>
<keyword evidence="4" id="KW-1185">Reference proteome</keyword>
<feature type="binding site" evidence="1">
    <location>
        <position position="120"/>
    </location>
    <ligand>
        <name>Mn(2+)</name>
        <dbReference type="ChEBI" id="CHEBI:29035"/>
        <label>2</label>
    </ligand>
</feature>
<dbReference type="PIRSF" id="PIRSF005962">
    <property type="entry name" value="Pept_M20D_amidohydro"/>
    <property type="match status" value="1"/>
</dbReference>
<dbReference type="Pfam" id="PF07687">
    <property type="entry name" value="M20_dimer"/>
    <property type="match status" value="1"/>
</dbReference>
<organism evidence="3 4">
    <name type="scientific">Clostridium fermenticellae</name>
    <dbReference type="NCBI Taxonomy" id="2068654"/>
    <lineage>
        <taxon>Bacteria</taxon>
        <taxon>Bacillati</taxon>
        <taxon>Bacillota</taxon>
        <taxon>Clostridia</taxon>
        <taxon>Eubacteriales</taxon>
        <taxon>Clostridiaceae</taxon>
        <taxon>Clostridium</taxon>
    </lineage>
</organism>
<feature type="domain" description="Peptidase M20 dimerisation" evidence="2">
    <location>
        <begin position="170"/>
        <end position="260"/>
    </location>
</feature>
<dbReference type="RefSeq" id="WP_119970177.1">
    <property type="nucleotide sequence ID" value="NZ_CP032416.1"/>
</dbReference>
<evidence type="ECO:0000313" key="4">
    <source>
        <dbReference type="Proteomes" id="UP000266301"/>
    </source>
</evidence>
<proteinExistence type="predicted"/>
<dbReference type="GO" id="GO:0016787">
    <property type="term" value="F:hydrolase activity"/>
    <property type="evidence" value="ECO:0007669"/>
    <property type="project" value="UniProtKB-KW"/>
</dbReference>
<gene>
    <name evidence="3" type="ORF">D4Z93_02510</name>
</gene>
<dbReference type="InterPro" id="IPR036264">
    <property type="entry name" value="Bact_exopeptidase_dim_dom"/>
</dbReference>
<dbReference type="CDD" id="cd03886">
    <property type="entry name" value="M20_Acy1"/>
    <property type="match status" value="1"/>
</dbReference>
<dbReference type="Pfam" id="PF01546">
    <property type="entry name" value="Peptidase_M20"/>
    <property type="match status" value="1"/>
</dbReference>
<dbReference type="PANTHER" id="PTHR11014:SF63">
    <property type="entry name" value="METALLOPEPTIDASE, PUTATIVE (AFU_ORTHOLOGUE AFUA_6G09600)-RELATED"/>
    <property type="match status" value="1"/>
</dbReference>
<reference evidence="3 4" key="1">
    <citation type="journal article" date="2019" name="Int. J. Syst. Evol. Microbiol.">
        <title>Clostridium fermenticellae sp. nov., isolated from the mud in a fermentation cellar for the production of the Chinese liquor, baijiu.</title>
        <authorList>
            <person name="Xu P.X."/>
            <person name="Chai L.J."/>
            <person name="Qiu T."/>
            <person name="Zhang X.J."/>
            <person name="Lu Z.M."/>
            <person name="Xiao C."/>
            <person name="Wang S.T."/>
            <person name="Shen C.H."/>
            <person name="Shi J.S."/>
            <person name="Xu Z.H."/>
        </authorList>
    </citation>
    <scope>NUCLEOTIDE SEQUENCE [LARGE SCALE GENOMIC DNA]</scope>
    <source>
        <strain evidence="3 4">JN500901</strain>
    </source>
</reference>
<accession>A0A386H1M0</accession>
<feature type="binding site" evidence="1">
    <location>
        <position position="86"/>
    </location>
    <ligand>
        <name>Mn(2+)</name>
        <dbReference type="ChEBI" id="CHEBI:29035"/>
        <label>2</label>
    </ligand>
</feature>
<comment type="cofactor">
    <cofactor evidence="1">
        <name>Mn(2+)</name>
        <dbReference type="ChEBI" id="CHEBI:29035"/>
    </cofactor>
    <text evidence="1">The Mn(2+) ion enhances activity.</text>
</comment>
<evidence type="ECO:0000256" key="1">
    <source>
        <dbReference type="PIRSR" id="PIRSR005962-1"/>
    </source>
</evidence>
<evidence type="ECO:0000259" key="2">
    <source>
        <dbReference type="Pfam" id="PF07687"/>
    </source>
</evidence>
<dbReference type="OrthoDB" id="9776731at2"/>
<feature type="binding site" evidence="1">
    <location>
        <position position="146"/>
    </location>
    <ligand>
        <name>Mn(2+)</name>
        <dbReference type="ChEBI" id="CHEBI:29035"/>
        <label>2</label>
    </ligand>
</feature>
<dbReference type="Gene3D" id="3.40.630.10">
    <property type="entry name" value="Zn peptidases"/>
    <property type="match status" value="1"/>
</dbReference>
<dbReference type="SUPFAM" id="SSF53187">
    <property type="entry name" value="Zn-dependent exopeptidases"/>
    <property type="match status" value="1"/>
</dbReference>
<dbReference type="AlphaFoldDB" id="A0A386H1M0"/>
<dbReference type="Gene3D" id="3.30.70.360">
    <property type="match status" value="1"/>
</dbReference>
<name>A0A386H1M0_9CLOT</name>
<sequence length="369" mass="40904">MNLIEVIKENMSEIISVRKRLNDNAELSFKEYKTHNIINDFLNSMDIKTCDVFNTGVVGLLNRGDECTAIRADMDALPVNGVSHACGHDYHMAVVLGCALILKKIGFKKCIKFIFQPAEEDSGGALPMIREGVLKNPKVTKIVGFHVWPELNVGSIEVASGASMASVDDFIMTFRGKGGHAAMPYLCNNTIYPAMDFIQTSNEKFHLRNNPLNPFVATFASINSGNAPNVISDETKVMGTVRTFDNNLRKVLEDEIESTAKICAENFKCKLDIEYEYGYPPLINNAELTDKFIKLTKGILGSENVSGLEKSFTAEDFAFFAEECPSVHFRLGISDKIKGMNALHSSNFDASDEALFYGVYVIVNFILNM</sequence>
<dbReference type="KEGG" id="cfer:D4Z93_02510"/>
<dbReference type="GO" id="GO:0046872">
    <property type="term" value="F:metal ion binding"/>
    <property type="evidence" value="ECO:0007669"/>
    <property type="project" value="UniProtKB-KW"/>
</dbReference>
<dbReference type="InterPro" id="IPR011650">
    <property type="entry name" value="Peptidase_M20_dimer"/>
</dbReference>
<dbReference type="InterPro" id="IPR017439">
    <property type="entry name" value="Amidohydrolase"/>
</dbReference>
<dbReference type="NCBIfam" id="TIGR01891">
    <property type="entry name" value="amidohydrolases"/>
    <property type="match status" value="1"/>
</dbReference>
<protein>
    <submittedName>
        <fullName evidence="3">Amidohydrolase</fullName>
    </submittedName>
</protein>
<dbReference type="Proteomes" id="UP000266301">
    <property type="component" value="Chromosome"/>
</dbReference>
<feature type="binding site" evidence="1">
    <location>
        <position position="344"/>
    </location>
    <ligand>
        <name>Mn(2+)</name>
        <dbReference type="ChEBI" id="CHEBI:29035"/>
        <label>2</label>
    </ligand>
</feature>
<keyword evidence="1" id="KW-0479">Metal-binding</keyword>
<feature type="binding site" evidence="1">
    <location>
        <position position="88"/>
    </location>
    <ligand>
        <name>Mn(2+)</name>
        <dbReference type="ChEBI" id="CHEBI:29035"/>
        <label>2</label>
    </ligand>
</feature>
<dbReference type="EMBL" id="CP032416">
    <property type="protein sequence ID" value="AYD39468.1"/>
    <property type="molecule type" value="Genomic_DNA"/>
</dbReference>
<dbReference type="SUPFAM" id="SSF55031">
    <property type="entry name" value="Bacterial exopeptidase dimerisation domain"/>
    <property type="match status" value="1"/>
</dbReference>